<dbReference type="AlphaFoldDB" id="A0A0A9FLZ2"/>
<name>A0A0A9FLZ2_ARUDO</name>
<accession>A0A0A9FLZ2</accession>
<dbReference type="EMBL" id="GBRH01184524">
    <property type="protein sequence ID" value="JAE13372.1"/>
    <property type="molecule type" value="Transcribed_RNA"/>
</dbReference>
<reference evidence="1" key="1">
    <citation type="submission" date="2014-09" db="EMBL/GenBank/DDBJ databases">
        <authorList>
            <person name="Magalhaes I.L.F."/>
            <person name="Oliveira U."/>
            <person name="Santos F.R."/>
            <person name="Vidigal T.H.D.A."/>
            <person name="Brescovit A.D."/>
            <person name="Santos A.J."/>
        </authorList>
    </citation>
    <scope>NUCLEOTIDE SEQUENCE</scope>
    <source>
        <tissue evidence="1">Shoot tissue taken approximately 20 cm above the soil surface</tissue>
    </source>
</reference>
<reference evidence="1" key="2">
    <citation type="journal article" date="2015" name="Data Brief">
        <title>Shoot transcriptome of the giant reed, Arundo donax.</title>
        <authorList>
            <person name="Barrero R.A."/>
            <person name="Guerrero F.D."/>
            <person name="Moolhuijzen P."/>
            <person name="Goolsby J.A."/>
            <person name="Tidwell J."/>
            <person name="Bellgard S.E."/>
            <person name="Bellgard M.I."/>
        </authorList>
    </citation>
    <scope>NUCLEOTIDE SEQUENCE</scope>
    <source>
        <tissue evidence="1">Shoot tissue taken approximately 20 cm above the soil surface</tissue>
    </source>
</reference>
<evidence type="ECO:0000313" key="1">
    <source>
        <dbReference type="EMBL" id="JAE13372.1"/>
    </source>
</evidence>
<proteinExistence type="predicted"/>
<protein>
    <submittedName>
        <fullName evidence="1">Uncharacterized protein</fullName>
    </submittedName>
</protein>
<sequence length="53" mass="6136">MTYMSLHQAIDRKLKVQVGVLTQEPRKELLIFTSEFEDKCLVLTRAKAQVETV</sequence>
<organism evidence="1">
    <name type="scientific">Arundo donax</name>
    <name type="common">Giant reed</name>
    <name type="synonym">Donax arundinaceus</name>
    <dbReference type="NCBI Taxonomy" id="35708"/>
    <lineage>
        <taxon>Eukaryota</taxon>
        <taxon>Viridiplantae</taxon>
        <taxon>Streptophyta</taxon>
        <taxon>Embryophyta</taxon>
        <taxon>Tracheophyta</taxon>
        <taxon>Spermatophyta</taxon>
        <taxon>Magnoliopsida</taxon>
        <taxon>Liliopsida</taxon>
        <taxon>Poales</taxon>
        <taxon>Poaceae</taxon>
        <taxon>PACMAD clade</taxon>
        <taxon>Arundinoideae</taxon>
        <taxon>Arundineae</taxon>
        <taxon>Arundo</taxon>
    </lineage>
</organism>